<feature type="compositionally biased region" description="Polar residues" evidence="3">
    <location>
        <begin position="176"/>
        <end position="185"/>
    </location>
</feature>
<dbReference type="PANTHER" id="PTHR46541:SF1">
    <property type="entry name" value="ZINC FINGER PROTEIN AEBP2"/>
    <property type="match status" value="1"/>
</dbReference>
<dbReference type="Pfam" id="PF13884">
    <property type="entry name" value="Peptidase_S74"/>
    <property type="match status" value="1"/>
</dbReference>
<feature type="compositionally biased region" description="Low complexity" evidence="3">
    <location>
        <begin position="257"/>
        <end position="275"/>
    </location>
</feature>
<feature type="compositionally biased region" description="Polar residues" evidence="3">
    <location>
        <begin position="225"/>
        <end position="234"/>
    </location>
</feature>
<organism evidence="6 7">
    <name type="scientific">Klebsiella phage Sugarland</name>
    <dbReference type="NCBI Taxonomy" id="2053603"/>
    <lineage>
        <taxon>Viruses</taxon>
        <taxon>Duplodnaviria</taxon>
        <taxon>Heunggongvirae</taxon>
        <taxon>Uroviricota</taxon>
        <taxon>Caudoviricetes</taxon>
        <taxon>Demerecviridae</taxon>
        <taxon>Sugarlandvirus</taxon>
        <taxon>Sugarlandvirus sugarland</taxon>
    </lineage>
</organism>
<proteinExistence type="predicted"/>
<dbReference type="InterPro" id="IPR030392">
    <property type="entry name" value="S74_ICA"/>
</dbReference>
<dbReference type="InterPro" id="IPR052130">
    <property type="entry name" value="AEBP2/jing_C2H2-ZnF"/>
</dbReference>
<name>A0A2H4PH88_9CAUD</name>
<feature type="region of interest" description="Disordered" evidence="3">
    <location>
        <begin position="96"/>
        <end position="275"/>
    </location>
</feature>
<dbReference type="GO" id="GO:0016020">
    <property type="term" value="C:membrane"/>
    <property type="evidence" value="ECO:0007669"/>
    <property type="project" value="InterPro"/>
</dbReference>
<dbReference type="Proteomes" id="UP000241037">
    <property type="component" value="Segment"/>
</dbReference>
<feature type="compositionally biased region" description="Polar residues" evidence="3">
    <location>
        <begin position="380"/>
        <end position="392"/>
    </location>
</feature>
<dbReference type="Gene3D" id="1.10.10.10">
    <property type="entry name" value="Winged helix-like DNA-binding domain superfamily/Winged helix DNA-binding domain"/>
    <property type="match status" value="1"/>
</dbReference>
<dbReference type="PROSITE" id="PS50111">
    <property type="entry name" value="CHEMOTAXIS_TRANSDUC_2"/>
    <property type="match status" value="1"/>
</dbReference>
<reference evidence="6 7" key="1">
    <citation type="journal article" date="2018" name="Microbiol. Resour. Announc.">
        <title>Complete Genome Sequence of Klebsiella pneumoniae Siphophage Sugarland.</title>
        <authorList>
            <person name="Erickson S.G."/>
            <person name="Lessor L."/>
            <person name="O'Leary C.J."/>
            <person name="Gill J.J."/>
            <person name="Liu M."/>
        </authorList>
    </citation>
    <scope>NUCLEOTIDE SEQUENCE [LARGE SCALE GENOMIC DNA]</scope>
</reference>
<dbReference type="GO" id="GO:0007165">
    <property type="term" value="P:signal transduction"/>
    <property type="evidence" value="ECO:0007669"/>
    <property type="project" value="InterPro"/>
</dbReference>
<dbReference type="PROSITE" id="PS51688">
    <property type="entry name" value="ICA"/>
    <property type="match status" value="1"/>
</dbReference>
<dbReference type="EMBL" id="MG459987">
    <property type="protein sequence ID" value="ATW61983.1"/>
    <property type="molecule type" value="Genomic_DNA"/>
</dbReference>
<feature type="compositionally biased region" description="Low complexity" evidence="3">
    <location>
        <begin position="337"/>
        <end position="379"/>
    </location>
</feature>
<feature type="domain" description="Methyl-accepting transducer" evidence="4">
    <location>
        <begin position="143"/>
        <end position="379"/>
    </location>
</feature>
<evidence type="ECO:0000256" key="3">
    <source>
        <dbReference type="SAM" id="MobiDB-lite"/>
    </source>
</evidence>
<dbReference type="InterPro" id="IPR036388">
    <property type="entry name" value="WH-like_DNA-bd_sf"/>
</dbReference>
<protein>
    <submittedName>
        <fullName evidence="6">L-shaped tail fiber protein</fullName>
    </submittedName>
</protein>
<keyword evidence="7" id="KW-1185">Reference proteome</keyword>
<dbReference type="GO" id="GO:0008270">
    <property type="term" value="F:zinc ion binding"/>
    <property type="evidence" value="ECO:0007669"/>
    <property type="project" value="UniProtKB-KW"/>
</dbReference>
<dbReference type="GO" id="GO:0006357">
    <property type="term" value="P:regulation of transcription by RNA polymerase II"/>
    <property type="evidence" value="ECO:0007669"/>
    <property type="project" value="TreeGrafter"/>
</dbReference>
<evidence type="ECO:0000313" key="6">
    <source>
        <dbReference type="EMBL" id="ATW61983.1"/>
    </source>
</evidence>
<dbReference type="PANTHER" id="PTHR46541">
    <property type="entry name" value="ZINC FINGER PROTEIN AEBP2"/>
    <property type="match status" value="1"/>
</dbReference>
<feature type="compositionally biased region" description="Low complexity" evidence="3">
    <location>
        <begin position="204"/>
        <end position="219"/>
    </location>
</feature>
<feature type="compositionally biased region" description="Polar residues" evidence="3">
    <location>
        <begin position="116"/>
        <end position="136"/>
    </location>
</feature>
<accession>A0A2H4PH88</accession>
<dbReference type="InterPro" id="IPR004089">
    <property type="entry name" value="MCPsignal_dom"/>
</dbReference>
<evidence type="ECO:0000259" key="5">
    <source>
        <dbReference type="PROSITE" id="PS51688"/>
    </source>
</evidence>
<evidence type="ECO:0000313" key="7">
    <source>
        <dbReference type="Proteomes" id="UP000241037"/>
    </source>
</evidence>
<evidence type="ECO:0000256" key="2">
    <source>
        <dbReference type="ARBA" id="ARBA00022732"/>
    </source>
</evidence>
<dbReference type="GO" id="GO:0098015">
    <property type="term" value="C:virus tail"/>
    <property type="evidence" value="ECO:0007669"/>
    <property type="project" value="UniProtKB-KW"/>
</dbReference>
<comment type="subcellular location">
    <subcellularLocation>
        <location evidence="1">Virion</location>
    </subcellularLocation>
</comment>
<feature type="domain" description="Peptidase S74" evidence="5">
    <location>
        <begin position="1466"/>
        <end position="1596"/>
    </location>
</feature>
<evidence type="ECO:0000256" key="1">
    <source>
        <dbReference type="ARBA" id="ARBA00004328"/>
    </source>
</evidence>
<keyword evidence="2" id="KW-0946">Virion</keyword>
<feature type="region of interest" description="Disordered" evidence="3">
    <location>
        <begin position="337"/>
        <end position="393"/>
    </location>
</feature>
<gene>
    <name evidence="6" type="ORF">CPT_Sugarland_170</name>
</gene>
<evidence type="ECO:0000259" key="4">
    <source>
        <dbReference type="PROSITE" id="PS50111"/>
    </source>
</evidence>
<dbReference type="CDD" id="cd19958">
    <property type="entry name" value="pyocin_knob"/>
    <property type="match status" value="1"/>
</dbReference>
<sequence>MAIKTKIIVQQLLNIDDTITTASKYPKYTVVLANSISSITAGELTSAVEASAASAAAAKQSEINAKASENGAAISAAASQQSATQAASSATASANSAKAAKTSETNAKASEVAAKTSETNAKASETAAKTSETNAKASEVAAKTSETNAKASEVAAKTSETKSKTSETNAKASETAAKTSETNAKASEVAAKTSETNSKASEVAAKTSETKSNTSETNAKASETAAKTSETNAEVSEVAAKTSETNSKASEVAAKTSETNAKASENAAAASKNAAKTSQDAAKASETAALASKNAAAASETAAKTSENEAAASKNAAATSATSADSSKVAAAASAAAAKTSETNAKTSETNAKTSETNANNSKNAAATSETNAKTSETNAKTSETNAKTSETNAKEYADKASLIASPLTQYNWPVGTAAGEKYIKIAKLSDPGSSESHVTLMITNGGNYGARQGSIDFLDASARSLGTTVINASNVRQFMQIRRLGDPSLAEDNQLRYGIVKGDGFFEIWAFQRAFINNVKVAILAKAGWVDLYIPSGYVSQNDMPADWVESKAIRVYDELNKPSKEALGLGSAAYKDVGTSNDNVMQVGVFGLGGSGISYDNITSDADLLQRMREKGGHFWRASQKSGASSSIMSHGSGMSSRCGDTISAINIDYNSGKVVILAANDASLNAGNVKVNTLYGTVNKPSKSDVGLGNVTNDAQVKKVGDTMTGDLDIAKATPAIRLKSASGNAHVWFQNGDGGERGVLWSPPNNESLGEVRIRAKTTGGTTGGDFIVRHDGRIEARDAKISYKISSRTADFSNDDTDTGATSLRVSGKQHTPIMLTRDADSDLSIGFKLNNMSAKLLGIDVDGDLAYGENSNQAQNSKVVTRKMMDAGFSVAGPMTFANGFFGAWEAENIDGQTLDLNSLTINLSTPGTVRIYRCPGYGGGANITNKPSGVGGNFILYVESLRKVSDTDFTNRQRIFSSDLNREFTRYSNGGTWSAWRESVVSGTNQDVSVKTLSASGSLSGSELAISGASSLNGNLGVGGGAASKVPGSDKGIVMGRGAMVREGGEGRLILSASGGTDRQIQLRPAGAAASDNGIEVSCTAASGGDTKIAFGQGAAIRCNSGGEPIISAKAGQRIYLRPNGDGSGSGQVTIDGSGNMVVNGGVNSKGIDVTASQSLPLKETTATTGVGVNFIGDNATECSFGIENTAGGSAVFHNYARGASNSVTKNNQLLGGYGSRPWLGSDYTEHSNAALHFLGAGDTSGTNHGGWIRLLVTPKGKTISDRVPAFRLSDNGDLWLVPDGAMHSDLGLVRSFETLNAVVPKFNAPTNQDGRGLKLVSSDGAPEINMIAPRGSATSSPAVRAMWCDGSLGNSDKYIGATQSWSSFFFGASGHDGEKFDSMRGAVTIQAAGGWGTSSTPTRILFETCTVGSTARTARWSVDHNGNFVPMGDGSYDIGWGSGRVKNIYATNGSINTSDARLKNDVRMMSNPETEAAKAIAKEIGFWTWKEQADMNDIREHCGLTVQRAMEIMESFGLEPFKYGFICHDEWDEQTVVSEYGSLNEDGTENPIYKTIPAGDRYSFRLDELNMFIAKGFEARLSEIEEKLGM</sequence>
<keyword evidence="2" id="KW-1227">Viral tail protein</keyword>
<dbReference type="CDD" id="cd10144">
    <property type="entry name" value="Peptidase_S74_CIMCD"/>
    <property type="match status" value="1"/>
</dbReference>